<evidence type="ECO:0000313" key="3">
    <source>
        <dbReference type="EMBL" id="MFC4309264.1"/>
    </source>
</evidence>
<dbReference type="Proteomes" id="UP001595904">
    <property type="component" value="Unassembled WGS sequence"/>
</dbReference>
<dbReference type="InterPro" id="IPR043519">
    <property type="entry name" value="NT_sf"/>
</dbReference>
<dbReference type="RefSeq" id="WP_380596322.1">
    <property type="nucleotide sequence ID" value="NZ_JBHSDU010000003.1"/>
</dbReference>
<dbReference type="Pfam" id="PF18765">
    <property type="entry name" value="Polbeta"/>
    <property type="match status" value="1"/>
</dbReference>
<dbReference type="SUPFAM" id="SSF46785">
    <property type="entry name" value="Winged helix' DNA-binding domain"/>
    <property type="match status" value="1"/>
</dbReference>
<feature type="domain" description="HTH arsR-type" evidence="2">
    <location>
        <begin position="5"/>
        <end position="83"/>
    </location>
</feature>
<dbReference type="InterPro" id="IPR011991">
    <property type="entry name" value="ArsR-like_HTH"/>
</dbReference>
<evidence type="ECO:0000256" key="1">
    <source>
        <dbReference type="SAM" id="MobiDB-lite"/>
    </source>
</evidence>
<accession>A0ABV8SS16</accession>
<dbReference type="Gene3D" id="1.10.10.10">
    <property type="entry name" value="Winged helix-like DNA-binding domain superfamily/Winged helix DNA-binding domain"/>
    <property type="match status" value="1"/>
</dbReference>
<dbReference type="Pfam" id="PF12802">
    <property type="entry name" value="MarR_2"/>
    <property type="match status" value="1"/>
</dbReference>
<dbReference type="InterPro" id="IPR036390">
    <property type="entry name" value="WH_DNA-bd_sf"/>
</dbReference>
<organism evidence="3 4">
    <name type="scientific">Steroidobacter flavus</name>
    <dbReference type="NCBI Taxonomy" id="1842136"/>
    <lineage>
        <taxon>Bacteria</taxon>
        <taxon>Pseudomonadati</taxon>
        <taxon>Pseudomonadota</taxon>
        <taxon>Gammaproteobacteria</taxon>
        <taxon>Steroidobacterales</taxon>
        <taxon>Steroidobacteraceae</taxon>
        <taxon>Steroidobacter</taxon>
    </lineage>
</organism>
<gene>
    <name evidence="3" type="ORF">ACFPN2_09245</name>
</gene>
<protein>
    <submittedName>
        <fullName evidence="3">MarR family transcriptional regulator</fullName>
    </submittedName>
</protein>
<dbReference type="CDD" id="cd00090">
    <property type="entry name" value="HTH_ARSR"/>
    <property type="match status" value="1"/>
</dbReference>
<dbReference type="SUPFAM" id="SSF81301">
    <property type="entry name" value="Nucleotidyltransferase"/>
    <property type="match status" value="1"/>
</dbReference>
<dbReference type="InterPro" id="IPR041633">
    <property type="entry name" value="Polbeta"/>
</dbReference>
<dbReference type="InterPro" id="IPR001845">
    <property type="entry name" value="HTH_ArsR_DNA-bd_dom"/>
</dbReference>
<comment type="caution">
    <text evidence="3">The sequence shown here is derived from an EMBL/GenBank/DDBJ whole genome shotgun (WGS) entry which is preliminary data.</text>
</comment>
<keyword evidence="4" id="KW-1185">Reference proteome</keyword>
<proteinExistence type="predicted"/>
<evidence type="ECO:0000259" key="2">
    <source>
        <dbReference type="SMART" id="SM00418"/>
    </source>
</evidence>
<dbReference type="InterPro" id="IPR000835">
    <property type="entry name" value="HTH_MarR-typ"/>
</dbReference>
<dbReference type="InterPro" id="IPR036388">
    <property type="entry name" value="WH-like_DNA-bd_sf"/>
</dbReference>
<name>A0ABV8SS16_9GAMM</name>
<dbReference type="SMART" id="SM00418">
    <property type="entry name" value="HTH_ARSR"/>
    <property type="match status" value="1"/>
</dbReference>
<feature type="region of interest" description="Disordered" evidence="1">
    <location>
        <begin position="196"/>
        <end position="220"/>
    </location>
</feature>
<reference evidence="4" key="1">
    <citation type="journal article" date="2019" name="Int. J. Syst. Evol. Microbiol.">
        <title>The Global Catalogue of Microorganisms (GCM) 10K type strain sequencing project: providing services to taxonomists for standard genome sequencing and annotation.</title>
        <authorList>
            <consortium name="The Broad Institute Genomics Platform"/>
            <consortium name="The Broad Institute Genome Sequencing Center for Infectious Disease"/>
            <person name="Wu L."/>
            <person name="Ma J."/>
        </authorList>
    </citation>
    <scope>NUCLEOTIDE SEQUENCE [LARGE SCALE GENOMIC DNA]</scope>
    <source>
        <strain evidence="4">CGMCC 1.10759</strain>
    </source>
</reference>
<dbReference type="CDD" id="cd05403">
    <property type="entry name" value="NT_KNTase_like"/>
    <property type="match status" value="1"/>
</dbReference>
<evidence type="ECO:0000313" key="4">
    <source>
        <dbReference type="Proteomes" id="UP001595904"/>
    </source>
</evidence>
<feature type="compositionally biased region" description="Basic and acidic residues" evidence="1">
    <location>
        <begin position="211"/>
        <end position="220"/>
    </location>
</feature>
<sequence length="220" mass="24354">MLDEVLFGKTRAALLRELYTNPDRRLSFNELVRRLKSGPGAVSRELATLTAAGLVVEQREGHQRFLSAATSSPVFTELKNFIAKSSGASTFIRDALRGLEDKIDIALIFGSVAKGTERADSDLDFFVIGTVGYSVITERIYSIEDRLGRRVQTLYFDPDSPTDRASLMKPSMHAMLAGPKVFVLGDEAKLASLISVEEGDGKKGKPRQSNKRRETRTSRR</sequence>
<dbReference type="EMBL" id="JBHSDU010000003">
    <property type="protein sequence ID" value="MFC4309264.1"/>
    <property type="molecule type" value="Genomic_DNA"/>
</dbReference>
<dbReference type="Gene3D" id="3.30.460.10">
    <property type="entry name" value="Beta Polymerase, domain 2"/>
    <property type="match status" value="1"/>
</dbReference>